<dbReference type="EMBL" id="BART01016098">
    <property type="protein sequence ID" value="GAG77482.1"/>
    <property type="molecule type" value="Genomic_DNA"/>
</dbReference>
<organism evidence="2">
    <name type="scientific">marine sediment metagenome</name>
    <dbReference type="NCBI Taxonomy" id="412755"/>
    <lineage>
        <taxon>unclassified sequences</taxon>
        <taxon>metagenomes</taxon>
        <taxon>ecological metagenomes</taxon>
    </lineage>
</organism>
<dbReference type="Pfam" id="PF20594">
    <property type="entry name" value="DUF6794"/>
    <property type="match status" value="1"/>
</dbReference>
<evidence type="ECO:0000259" key="1">
    <source>
        <dbReference type="Pfam" id="PF20594"/>
    </source>
</evidence>
<evidence type="ECO:0000313" key="2">
    <source>
        <dbReference type="EMBL" id="GAG77482.1"/>
    </source>
</evidence>
<gene>
    <name evidence="2" type="ORF">S01H4_31066</name>
</gene>
<feature type="domain" description="DUF6794" evidence="1">
    <location>
        <begin position="177"/>
        <end position="261"/>
    </location>
</feature>
<dbReference type="InterPro" id="IPR024755">
    <property type="entry name" value="cpYpsA"/>
</dbReference>
<protein>
    <recommendedName>
        <fullName evidence="1">DUF6794 domain-containing protein</fullName>
    </recommendedName>
</protein>
<accession>X1B876</accession>
<name>X1B876_9ZZZZ</name>
<proteinExistence type="predicted"/>
<feature type="non-terminal residue" evidence="2">
    <location>
        <position position="1"/>
    </location>
</feature>
<dbReference type="AlphaFoldDB" id="X1B876"/>
<dbReference type="Gene3D" id="3.40.50.450">
    <property type="match status" value="1"/>
</dbReference>
<comment type="caution">
    <text evidence="2">The sequence shown here is derived from an EMBL/GenBank/DDBJ whole genome shotgun (WGS) entry which is preliminary data.</text>
</comment>
<sequence>KIISGGQTGADQAALDAAIRLEFPYGGWISKGRRTEDGILPYTYELKALKSAGHPNHTERNIMDADGILIISHGKLIGGSVQPRKLAKKYNRQFLHINLDETPAFIAASKINNWIIEYDIEILNVTGSRASKDPTIYQDTKYIIEGVILLGLVHARSSSMITDYSKEEYLDKLPVPPKTADEAANRLIEDLDLRDKVKIANMNLDELVNIHSALHVYFKNAFGLWSGNTELLKNCKSISNEPIYNEDDASLVILGVLWKKLQETHTLRTVK</sequence>
<reference evidence="2" key="1">
    <citation type="journal article" date="2014" name="Front. Microbiol.">
        <title>High frequency of phylogenetically diverse reductive dehalogenase-homologous genes in deep subseafloor sedimentary metagenomes.</title>
        <authorList>
            <person name="Kawai M."/>
            <person name="Futagami T."/>
            <person name="Toyoda A."/>
            <person name="Takaki Y."/>
            <person name="Nishi S."/>
            <person name="Hori S."/>
            <person name="Arai W."/>
            <person name="Tsubouchi T."/>
            <person name="Morono Y."/>
            <person name="Uchiyama I."/>
            <person name="Ito T."/>
            <person name="Fujiyama A."/>
            <person name="Inagaki F."/>
            <person name="Takami H."/>
        </authorList>
    </citation>
    <scope>NUCLEOTIDE SEQUENCE</scope>
    <source>
        <strain evidence="2">Expedition CK06-06</strain>
    </source>
</reference>
<dbReference type="InterPro" id="IPR046744">
    <property type="entry name" value="DUF6794"/>
</dbReference>
<dbReference type="Pfam" id="PF12694">
    <property type="entry name" value="cpYpsA"/>
    <property type="match status" value="1"/>
</dbReference>